<keyword evidence="3" id="KW-1185">Reference proteome</keyword>
<gene>
    <name evidence="2" type="ORF">MSHI_02490</name>
</gene>
<evidence type="ECO:0000313" key="3">
    <source>
        <dbReference type="Proteomes" id="UP000467236"/>
    </source>
</evidence>
<protein>
    <submittedName>
        <fullName evidence="2">Uncharacterized protein</fullName>
    </submittedName>
</protein>
<dbReference type="KEGG" id="mshj:MSHI_02490"/>
<evidence type="ECO:0000313" key="2">
    <source>
        <dbReference type="EMBL" id="BBX72343.1"/>
    </source>
</evidence>
<dbReference type="Proteomes" id="UP000467236">
    <property type="component" value="Chromosome"/>
</dbReference>
<dbReference type="EMBL" id="AP022575">
    <property type="protein sequence ID" value="BBX72343.1"/>
    <property type="molecule type" value="Genomic_DNA"/>
</dbReference>
<accession>A0A7I7MLB7</accession>
<name>A0A7I7MLB7_9MYCO</name>
<reference evidence="2 3" key="1">
    <citation type="journal article" date="2019" name="Emerg. Microbes Infect.">
        <title>Comprehensive subspecies identification of 175 nontuberculous mycobacteria species based on 7547 genomic profiles.</title>
        <authorList>
            <person name="Matsumoto Y."/>
            <person name="Kinjo T."/>
            <person name="Motooka D."/>
            <person name="Nabeya D."/>
            <person name="Jung N."/>
            <person name="Uechi K."/>
            <person name="Horii T."/>
            <person name="Iida T."/>
            <person name="Fujita J."/>
            <person name="Nakamura S."/>
        </authorList>
    </citation>
    <scope>NUCLEOTIDE SEQUENCE [LARGE SCALE GENOMIC DNA]</scope>
    <source>
        <strain evidence="2 3">JCM 14233</strain>
    </source>
</reference>
<sequence length="280" mass="30816">MFLSDPSDILGGCPQEGSYTPCDNTRKGTDVDEHEDVAQVREWVSRLDDFIAALGDIAGDDPFDFCENAMDAWKDGVSPDTAPPPTSPAMMIILETFRALAQVMTSATVDYYTTPDVRDRITRESAQGSLTDALDGVRRDARRWLAEGLPSLEEIKQRTADVGASMKSALEVNAKIAADEDADDAAAAADPYGAVLGYRDPNLDVAIIFTKVCSFSEDENNRYRDAHERIRRMLDSELLRHISDASDRFCDVLIGVLSDLRDNRMFGGIQGEHAGVGFRR</sequence>
<proteinExistence type="predicted"/>
<dbReference type="OrthoDB" id="4569331at2"/>
<organism evidence="2 3">
    <name type="scientific">Mycobacterium shinjukuense</name>
    <dbReference type="NCBI Taxonomy" id="398694"/>
    <lineage>
        <taxon>Bacteria</taxon>
        <taxon>Bacillati</taxon>
        <taxon>Actinomycetota</taxon>
        <taxon>Actinomycetes</taxon>
        <taxon>Mycobacteriales</taxon>
        <taxon>Mycobacteriaceae</taxon>
        <taxon>Mycobacterium</taxon>
    </lineage>
</organism>
<evidence type="ECO:0000256" key="1">
    <source>
        <dbReference type="SAM" id="MobiDB-lite"/>
    </source>
</evidence>
<dbReference type="AlphaFoldDB" id="A0A7I7MLB7"/>
<dbReference type="RefSeq" id="WP_142272233.1">
    <property type="nucleotide sequence ID" value="NZ_AP022575.1"/>
</dbReference>
<feature type="region of interest" description="Disordered" evidence="1">
    <location>
        <begin position="1"/>
        <end position="28"/>
    </location>
</feature>